<keyword evidence="3" id="KW-0547">Nucleotide-binding</keyword>
<dbReference type="PROSITE" id="PS00211">
    <property type="entry name" value="ABC_TRANSPORTER_1"/>
    <property type="match status" value="2"/>
</dbReference>
<dbReference type="InterPro" id="IPR014216">
    <property type="entry name" value="ABC_transptr_CydD"/>
</dbReference>
<feature type="transmembrane region" description="Helical" evidence="8">
    <location>
        <begin position="696"/>
        <end position="724"/>
    </location>
</feature>
<dbReference type="InterPro" id="IPR036640">
    <property type="entry name" value="ABC1_TM_sf"/>
</dbReference>
<dbReference type="PANTHER" id="PTHR24221:SF653">
    <property type="entry name" value="TRANSPORT ATP-BINDING PROTEIN CYDC"/>
    <property type="match status" value="1"/>
</dbReference>
<dbReference type="InterPro" id="IPR011527">
    <property type="entry name" value="ABC1_TM_dom"/>
</dbReference>
<evidence type="ECO:0000256" key="8">
    <source>
        <dbReference type="SAM" id="Phobius"/>
    </source>
</evidence>
<evidence type="ECO:0000256" key="7">
    <source>
        <dbReference type="SAM" id="MobiDB-lite"/>
    </source>
</evidence>
<dbReference type="PROSITE" id="PS50893">
    <property type="entry name" value="ABC_TRANSPORTER_2"/>
    <property type="match status" value="2"/>
</dbReference>
<feature type="domain" description="ABC transporter" evidence="9">
    <location>
        <begin position="1025"/>
        <end position="1282"/>
    </location>
</feature>
<sequence length="1282" mass="128950">MRPFPAGPATRSALYLLGLLAALKALSLVLMAQAVASMLAGLAAHDPAWADQLVLGVAGAVLRSLTVWAQSVASRRAALGVKEELRSQLLERALRSGTRSAGPADGGLAVLATRGLDALDNYYTQFLPALVNCAAIPLLLGARILFADWISAVVIVLTVPLVPLFMVLIGRYTEDRVREAQSALARLSGHMLELAKGLPVLVGLGRATAQRKALEDMSEEYRSRTMGTLRTAFLSALALELIATISVAVVAVFIGVRLVHGDMALEAGLLALILAPDCYLPLRELGTAHHASDEGRAALAETTAVLADPGASPLIPAPAAGAAARAEGQSADLTAAGVPAGGPPAVAVDGLTVRFGGRRKAAVGPLSFTADAGRITALDGPSGAGKSTVLGVLAGTVGAGASTVVSGRIGGFTTAEVAWVPQHPVMVAPTVLDEVRLYLGIPAYGPDAAAAGTPGSAATARMSVRTPAGTSANPPAGSEGDAAALRCLAAVAAEHLAAKHPAELSPGELRRVALARGLARIEAGATVLLLDEPTAHLDRSSASVVTGALAGLRGRATVLLVAHDRQTRELADRLVAVAPRGGGHRGIEHTDRVALTASAGGDTGVRAAAIVPPSTVRAAAAAPVAVSASTAATVPDRRTVPAAATSVGRAPVAERDPMRTGAAPGTAAAPSAESAPHAGSVVARLRRLLAPVAGRFAAAGAVGTLAALFAVALAGLSGWLIIRASEQPPILYLLTAIVGVRFFGVGRAGLRYAERLLLHDAVFAALSRLRGRLWESLSRRALSLRRLLQGGNVLGTVVDDVDTLRDLLPRVVLPPVTAVAVAVTAVVGIGFLLPAALPAVAAAALLSIIVAPALALAADRMSAGTEQQLRSGVLRDVAAALDARAELHANGVTAPVLGAISRADRSATAASQRSAWAEGLGQSLTVLACAGAALASAVLAAPLALSGAVEPATVAVVVLVQLALVDPYAAITTGVRQFPALRAVLRRISEAGVLDAGADSGPEGGEVADGGLVPRAARPDGEPGIELVDLAAGWPGGGNVFTGLTAAAGPGRWLAVTGASGSGKSTLLAVTLGFLPATSGHLFLTGRAAWCPQEAHLFDSTIRGNLLLARPGAAVETESGRGNTSGDAVRGRDAARGREAAAPSGGAAAAGGGAPAGSDEQMRAALDAVGLGPVLARLEDGLDTRIGPGGAFLSGGERQRLAVARTLMTGADVILLDEPTAHLDAEAGRLMLAELRDGLKDRTVVLVTHNPDDIDVADIRLDLDAAAALGTNPAAAAVLARG</sequence>
<dbReference type="InterPro" id="IPR039421">
    <property type="entry name" value="Type_1_exporter"/>
</dbReference>
<dbReference type="Gene3D" id="1.20.1560.10">
    <property type="entry name" value="ABC transporter type 1, transmembrane domain"/>
    <property type="match status" value="2"/>
</dbReference>
<evidence type="ECO:0000256" key="4">
    <source>
        <dbReference type="ARBA" id="ARBA00022840"/>
    </source>
</evidence>
<dbReference type="NCBIfam" id="TIGR02868">
    <property type="entry name" value="CydC"/>
    <property type="match status" value="1"/>
</dbReference>
<comment type="caution">
    <text evidence="11">The sequence shown here is derived from an EMBL/GenBank/DDBJ whole genome shotgun (WGS) entry which is preliminary data.</text>
</comment>
<dbReference type="Gene3D" id="3.40.50.300">
    <property type="entry name" value="P-loop containing nucleotide triphosphate hydrolases"/>
    <property type="match status" value="2"/>
</dbReference>
<protein>
    <submittedName>
        <fullName evidence="11">Thiol reductant ABC exporter subunit CydD</fullName>
    </submittedName>
</protein>
<dbReference type="PANTHER" id="PTHR24221">
    <property type="entry name" value="ATP-BINDING CASSETTE SUB-FAMILY B"/>
    <property type="match status" value="1"/>
</dbReference>
<dbReference type="Pfam" id="PF00005">
    <property type="entry name" value="ABC_tran"/>
    <property type="match status" value="2"/>
</dbReference>
<dbReference type="SMART" id="SM00382">
    <property type="entry name" value="AAA"/>
    <property type="match status" value="2"/>
</dbReference>
<dbReference type="InterPro" id="IPR027417">
    <property type="entry name" value="P-loop_NTPase"/>
</dbReference>
<feature type="domain" description="ABC transmembrane type-1" evidence="10">
    <location>
        <begin position="16"/>
        <end position="288"/>
    </location>
</feature>
<organism evidence="11 12">
    <name type="scientific">Arthrobacter humicola</name>
    <dbReference type="NCBI Taxonomy" id="409291"/>
    <lineage>
        <taxon>Bacteria</taxon>
        <taxon>Bacillati</taxon>
        <taxon>Actinomycetota</taxon>
        <taxon>Actinomycetes</taxon>
        <taxon>Micrococcales</taxon>
        <taxon>Micrococcaceae</taxon>
        <taxon>Arthrobacter</taxon>
    </lineage>
</organism>
<feature type="domain" description="ABC transporter" evidence="9">
    <location>
        <begin position="346"/>
        <end position="605"/>
    </location>
</feature>
<accession>A0ABN2YQY5</accession>
<feature type="region of interest" description="Disordered" evidence="7">
    <location>
        <begin position="1113"/>
        <end position="1159"/>
    </location>
</feature>
<dbReference type="CDD" id="cd18584">
    <property type="entry name" value="ABC_6TM_AarD_CydD"/>
    <property type="match status" value="1"/>
</dbReference>
<feature type="domain" description="ABC transmembrane type-1" evidence="10">
    <location>
        <begin position="697"/>
        <end position="980"/>
    </location>
</feature>
<feature type="transmembrane region" description="Helical" evidence="8">
    <location>
        <begin position="924"/>
        <end position="945"/>
    </location>
</feature>
<evidence type="ECO:0000256" key="2">
    <source>
        <dbReference type="ARBA" id="ARBA00022692"/>
    </source>
</evidence>
<keyword evidence="4" id="KW-0067">ATP-binding</keyword>
<dbReference type="EMBL" id="BAAAQB010000015">
    <property type="protein sequence ID" value="GAA2131166.1"/>
    <property type="molecule type" value="Genomic_DNA"/>
</dbReference>
<feature type="compositionally biased region" description="Basic and acidic residues" evidence="7">
    <location>
        <begin position="1129"/>
        <end position="1139"/>
    </location>
</feature>
<reference evidence="11 12" key="1">
    <citation type="journal article" date="2019" name="Int. J. Syst. Evol. Microbiol.">
        <title>The Global Catalogue of Microorganisms (GCM) 10K type strain sequencing project: providing services to taxonomists for standard genome sequencing and annotation.</title>
        <authorList>
            <consortium name="The Broad Institute Genomics Platform"/>
            <consortium name="The Broad Institute Genome Sequencing Center for Infectious Disease"/>
            <person name="Wu L."/>
            <person name="Ma J."/>
        </authorList>
    </citation>
    <scope>NUCLEOTIDE SEQUENCE [LARGE SCALE GENOMIC DNA]</scope>
    <source>
        <strain evidence="11 12">JCM 15921</strain>
    </source>
</reference>
<dbReference type="InterPro" id="IPR003593">
    <property type="entry name" value="AAA+_ATPase"/>
</dbReference>
<dbReference type="InterPro" id="IPR003439">
    <property type="entry name" value="ABC_transporter-like_ATP-bd"/>
</dbReference>
<feature type="compositionally biased region" description="Low complexity" evidence="7">
    <location>
        <begin position="661"/>
        <end position="673"/>
    </location>
</feature>
<gene>
    <name evidence="11" type="primary">cydD</name>
    <name evidence="11" type="ORF">GCM10009825_12650</name>
</gene>
<evidence type="ECO:0000313" key="11">
    <source>
        <dbReference type="EMBL" id="GAA2131166.1"/>
    </source>
</evidence>
<evidence type="ECO:0000256" key="5">
    <source>
        <dbReference type="ARBA" id="ARBA00022989"/>
    </source>
</evidence>
<feature type="transmembrane region" description="Helical" evidence="8">
    <location>
        <begin position="811"/>
        <end position="833"/>
    </location>
</feature>
<feature type="transmembrane region" description="Helical" evidence="8">
    <location>
        <begin position="149"/>
        <end position="169"/>
    </location>
</feature>
<dbReference type="PROSITE" id="PS50929">
    <property type="entry name" value="ABC_TM1F"/>
    <property type="match status" value="2"/>
</dbReference>
<keyword evidence="6 8" id="KW-0472">Membrane</keyword>
<feature type="transmembrane region" description="Helical" evidence="8">
    <location>
        <begin position="730"/>
        <end position="750"/>
    </location>
</feature>
<dbReference type="NCBIfam" id="TIGR02857">
    <property type="entry name" value="CydD"/>
    <property type="match status" value="1"/>
</dbReference>
<evidence type="ECO:0000259" key="10">
    <source>
        <dbReference type="PROSITE" id="PS50929"/>
    </source>
</evidence>
<feature type="transmembrane region" description="Helical" evidence="8">
    <location>
        <begin position="839"/>
        <end position="858"/>
    </location>
</feature>
<dbReference type="SUPFAM" id="SSF52540">
    <property type="entry name" value="P-loop containing nucleoside triphosphate hydrolases"/>
    <property type="match status" value="2"/>
</dbReference>
<dbReference type="SUPFAM" id="SSF90123">
    <property type="entry name" value="ABC transporter transmembrane region"/>
    <property type="match status" value="2"/>
</dbReference>
<dbReference type="Proteomes" id="UP001500102">
    <property type="component" value="Unassembled WGS sequence"/>
</dbReference>
<proteinExistence type="predicted"/>
<name>A0ABN2YQY5_9MICC</name>
<feature type="region of interest" description="Disordered" evidence="7">
    <location>
        <begin position="642"/>
        <end position="673"/>
    </location>
</feature>
<evidence type="ECO:0000256" key="3">
    <source>
        <dbReference type="ARBA" id="ARBA00022741"/>
    </source>
</evidence>
<dbReference type="InterPro" id="IPR017871">
    <property type="entry name" value="ABC_transporter-like_CS"/>
</dbReference>
<dbReference type="Pfam" id="PF00664">
    <property type="entry name" value="ABC_membrane"/>
    <property type="match status" value="1"/>
</dbReference>
<evidence type="ECO:0000256" key="6">
    <source>
        <dbReference type="ARBA" id="ARBA00023136"/>
    </source>
</evidence>
<feature type="transmembrane region" description="Helical" evidence="8">
    <location>
        <begin position="232"/>
        <end position="257"/>
    </location>
</feature>
<keyword evidence="2 8" id="KW-0812">Transmembrane</keyword>
<evidence type="ECO:0000256" key="1">
    <source>
        <dbReference type="ARBA" id="ARBA00004651"/>
    </source>
</evidence>
<evidence type="ECO:0000313" key="12">
    <source>
        <dbReference type="Proteomes" id="UP001500102"/>
    </source>
</evidence>
<feature type="transmembrane region" description="Helical" evidence="8">
    <location>
        <begin position="951"/>
        <end position="971"/>
    </location>
</feature>
<comment type="subcellular location">
    <subcellularLocation>
        <location evidence="1">Cell membrane</location>
        <topology evidence="1">Multi-pass membrane protein</topology>
    </subcellularLocation>
</comment>
<dbReference type="RefSeq" id="WP_344363415.1">
    <property type="nucleotide sequence ID" value="NZ_BAAAQB010000015.1"/>
</dbReference>
<evidence type="ECO:0000259" key="9">
    <source>
        <dbReference type="PROSITE" id="PS50893"/>
    </source>
</evidence>
<keyword evidence="12" id="KW-1185">Reference proteome</keyword>
<keyword evidence="5 8" id="KW-1133">Transmembrane helix</keyword>
<dbReference type="InterPro" id="IPR014223">
    <property type="entry name" value="ABC_CydC/D"/>
</dbReference>